<dbReference type="SUPFAM" id="SSF56112">
    <property type="entry name" value="Protein kinase-like (PK-like)"/>
    <property type="match status" value="1"/>
</dbReference>
<keyword evidence="2" id="KW-0808">Transferase</keyword>
<protein>
    <submittedName>
        <fullName evidence="2">CAMK protein kinase</fullName>
    </submittedName>
</protein>
<dbReference type="Gene3D" id="1.10.510.10">
    <property type="entry name" value="Transferase(Phosphotransferase) domain 1"/>
    <property type="match status" value="1"/>
</dbReference>
<keyword evidence="3" id="KW-1185">Reference proteome</keyword>
<dbReference type="OMA" id="XVEELEA"/>
<dbReference type="AlphaFoldDB" id="W7JNX4"/>
<dbReference type="GO" id="GO:0004674">
    <property type="term" value="F:protein serine/threonine kinase activity"/>
    <property type="evidence" value="ECO:0007669"/>
    <property type="project" value="InterPro"/>
</dbReference>
<gene>
    <name evidence="2" type="ORF">PFNF54_05096</name>
</gene>
<dbReference type="InterPro" id="IPR011009">
    <property type="entry name" value="Kinase-like_dom_sf"/>
</dbReference>
<dbReference type="PROSITE" id="PS50011">
    <property type="entry name" value="PROTEIN_KINASE_DOM"/>
    <property type="match status" value="1"/>
</dbReference>
<dbReference type="InterPro" id="IPR000719">
    <property type="entry name" value="Prot_kinase_dom"/>
</dbReference>
<dbReference type="SMART" id="SM00220">
    <property type="entry name" value="S_TKc"/>
    <property type="match status" value="1"/>
</dbReference>
<dbReference type="Pfam" id="PF00069">
    <property type="entry name" value="Pkinase"/>
    <property type="match status" value="1"/>
</dbReference>
<dbReference type="PANTHER" id="PTHR24348">
    <property type="entry name" value="SERINE/THREONINE-PROTEIN KINASE UNC-51-RELATED"/>
    <property type="match status" value="1"/>
</dbReference>
<dbReference type="GO" id="GO:0010506">
    <property type="term" value="P:regulation of autophagy"/>
    <property type="evidence" value="ECO:0007669"/>
    <property type="project" value="InterPro"/>
</dbReference>
<dbReference type="GO" id="GO:0005737">
    <property type="term" value="C:cytoplasm"/>
    <property type="evidence" value="ECO:0007669"/>
    <property type="project" value="TreeGrafter"/>
</dbReference>
<accession>W7JNX4</accession>
<reference evidence="2 3" key="1">
    <citation type="submission" date="2013-02" db="EMBL/GenBank/DDBJ databases">
        <title>The Genome Sequence of Plasmodium falciparum NF54.</title>
        <authorList>
            <consortium name="The Broad Institute Genome Sequencing Platform"/>
            <consortium name="The Broad Institute Genome Sequencing Center for Infectious Disease"/>
            <person name="Neafsey D."/>
            <person name="Cheeseman I."/>
            <person name="Volkman S."/>
            <person name="Adams J."/>
            <person name="Walker B."/>
            <person name="Young S.K."/>
            <person name="Zeng Q."/>
            <person name="Gargeya S."/>
            <person name="Fitzgerald M."/>
            <person name="Haas B."/>
            <person name="Abouelleil A."/>
            <person name="Alvarado L."/>
            <person name="Arachchi H.M."/>
            <person name="Berlin A.M."/>
            <person name="Chapman S.B."/>
            <person name="Dewar J."/>
            <person name="Goldberg J."/>
            <person name="Griggs A."/>
            <person name="Gujja S."/>
            <person name="Hansen M."/>
            <person name="Howarth C."/>
            <person name="Imamovic A."/>
            <person name="Larimer J."/>
            <person name="McCowan C."/>
            <person name="Murphy C."/>
            <person name="Neiman D."/>
            <person name="Pearson M."/>
            <person name="Priest M."/>
            <person name="Roberts A."/>
            <person name="Saif S."/>
            <person name="Shea T."/>
            <person name="Sisk P."/>
            <person name="Sykes S."/>
            <person name="Wortman J."/>
            <person name="Nusbaum C."/>
            <person name="Birren B."/>
        </authorList>
    </citation>
    <scope>NUCLEOTIDE SEQUENCE [LARGE SCALE GENOMIC DNA]</scope>
    <source>
        <strain evidence="2 3">NF54</strain>
    </source>
</reference>
<feature type="domain" description="Protein kinase" evidence="1">
    <location>
        <begin position="1"/>
        <end position="267"/>
    </location>
</feature>
<name>W7JNX4_PLAFO</name>
<evidence type="ECO:0000313" key="2">
    <source>
        <dbReference type="EMBL" id="EWC86366.1"/>
    </source>
</evidence>
<dbReference type="PROSITE" id="PS00108">
    <property type="entry name" value="PROTEIN_KINASE_ST"/>
    <property type="match status" value="1"/>
</dbReference>
<dbReference type="EMBL" id="KE123877">
    <property type="protein sequence ID" value="EWC86366.1"/>
    <property type="molecule type" value="Genomic_DNA"/>
</dbReference>
<dbReference type="GO" id="GO:0005524">
    <property type="term" value="F:ATP binding"/>
    <property type="evidence" value="ECO:0007669"/>
    <property type="project" value="InterPro"/>
</dbReference>
<organism evidence="2 3">
    <name type="scientific">Plasmodium falciparum (isolate NF54)</name>
    <dbReference type="NCBI Taxonomy" id="5843"/>
    <lineage>
        <taxon>Eukaryota</taxon>
        <taxon>Sar</taxon>
        <taxon>Alveolata</taxon>
        <taxon>Apicomplexa</taxon>
        <taxon>Aconoidasida</taxon>
        <taxon>Haemosporida</taxon>
        <taxon>Plasmodiidae</taxon>
        <taxon>Plasmodium</taxon>
        <taxon>Plasmodium (Laverania)</taxon>
    </lineage>
</organism>
<evidence type="ECO:0000313" key="3">
    <source>
        <dbReference type="Proteomes" id="UP000030673"/>
    </source>
</evidence>
<dbReference type="InterPro" id="IPR045269">
    <property type="entry name" value="Atg1-like"/>
</dbReference>
<keyword evidence="2" id="KW-0418">Kinase</keyword>
<dbReference type="Proteomes" id="UP000030673">
    <property type="component" value="Unassembled WGS sequence"/>
</dbReference>
<evidence type="ECO:0000259" key="1">
    <source>
        <dbReference type="PROSITE" id="PS50011"/>
    </source>
</evidence>
<proteinExistence type="predicted"/>
<sequence length="267" mass="31198">MCCPLKKTSHYNCFKRELFIMKTINNKHPYIVKILDYHEKIWKKYYIVKLILEYCEGGNLFEYIKINGSCTHSEARVIIIKLTKTIQYINSLKIMHRDIKPENILLRTKDNIKSVVLSDFGLAKITPSNQSVVKSRSVCGSDFYLAPEIIKNKEYGIKIDIWSLGVLIFFIITGKVPFTGKNANELYNNILKANIPELWIRGTLTSCEFKIFNSASYIKKLRLDKKKASYDEEAKDNQIKDKSFENEKDSFANKKKRYTFFLKKITN</sequence>
<dbReference type="InterPro" id="IPR008271">
    <property type="entry name" value="Ser/Thr_kinase_AS"/>
</dbReference>